<sequence length="89" mass="10613">MKYQTVPSREALREHRLEYRWGFPTKLLVQHNRKTAVIISEQKACAPSEAGAFRPHLWQKLRRTQHVYQWSGKGKKEVEREDDKLFPLP</sequence>
<dbReference type="AlphaFoldDB" id="A0AAD1S1U6"/>
<evidence type="ECO:0000313" key="1">
    <source>
        <dbReference type="EMBL" id="CAH2284506.1"/>
    </source>
</evidence>
<keyword evidence="2" id="KW-1185">Reference proteome</keyword>
<organism evidence="1 2">
    <name type="scientific">Pelobates cultripes</name>
    <name type="common">Western spadefoot toad</name>
    <dbReference type="NCBI Taxonomy" id="61616"/>
    <lineage>
        <taxon>Eukaryota</taxon>
        <taxon>Metazoa</taxon>
        <taxon>Chordata</taxon>
        <taxon>Craniata</taxon>
        <taxon>Vertebrata</taxon>
        <taxon>Euteleostomi</taxon>
        <taxon>Amphibia</taxon>
        <taxon>Batrachia</taxon>
        <taxon>Anura</taxon>
        <taxon>Pelobatoidea</taxon>
        <taxon>Pelobatidae</taxon>
        <taxon>Pelobates</taxon>
    </lineage>
</organism>
<dbReference type="EMBL" id="OW240915">
    <property type="protein sequence ID" value="CAH2284506.1"/>
    <property type="molecule type" value="Genomic_DNA"/>
</dbReference>
<accession>A0AAD1S1U6</accession>
<protein>
    <submittedName>
        <fullName evidence="1">Uncharacterized protein</fullName>
    </submittedName>
</protein>
<evidence type="ECO:0000313" key="2">
    <source>
        <dbReference type="Proteomes" id="UP001295444"/>
    </source>
</evidence>
<dbReference type="Proteomes" id="UP001295444">
    <property type="component" value="Chromosome 04"/>
</dbReference>
<reference evidence="1" key="1">
    <citation type="submission" date="2022-03" db="EMBL/GenBank/DDBJ databases">
        <authorList>
            <person name="Alioto T."/>
            <person name="Alioto T."/>
            <person name="Gomez Garrido J."/>
        </authorList>
    </citation>
    <scope>NUCLEOTIDE SEQUENCE</scope>
</reference>
<name>A0AAD1S1U6_PELCU</name>
<gene>
    <name evidence="1" type="ORF">PECUL_23A058342</name>
</gene>
<proteinExistence type="predicted"/>